<dbReference type="AlphaFoldDB" id="A0A1M6MAA3"/>
<accession>A0A1M6MAA3</accession>
<reference evidence="1 2" key="1">
    <citation type="submission" date="2016-11" db="EMBL/GenBank/DDBJ databases">
        <authorList>
            <person name="Jaros S."/>
            <person name="Januszkiewicz K."/>
            <person name="Wedrychowicz H."/>
        </authorList>
    </citation>
    <scope>NUCLEOTIDE SEQUENCE [LARGE SCALE GENOMIC DNA]</scope>
    <source>
        <strain evidence="1 2">DSM 26892</strain>
    </source>
</reference>
<proteinExistence type="predicted"/>
<gene>
    <name evidence="1" type="ORF">SAMN04488012_12213</name>
</gene>
<protein>
    <submittedName>
        <fullName evidence="1">Uncharacterized protein</fullName>
    </submittedName>
</protein>
<organism evidence="1 2">
    <name type="scientific">Palleronia salina</name>
    <dbReference type="NCBI Taxonomy" id="313368"/>
    <lineage>
        <taxon>Bacteria</taxon>
        <taxon>Pseudomonadati</taxon>
        <taxon>Pseudomonadota</taxon>
        <taxon>Alphaproteobacteria</taxon>
        <taxon>Rhodobacterales</taxon>
        <taxon>Roseobacteraceae</taxon>
        <taxon>Palleronia</taxon>
    </lineage>
</organism>
<sequence>MALDEFYCLACRKARKPAEGFADCTVKDGRAMLTALCEVCEVVVHKPVSVGRIPEIARLLDLMTTPRPLPDAPARKEA</sequence>
<dbReference type="EMBL" id="FQZA01000022">
    <property type="protein sequence ID" value="SHJ80233.1"/>
    <property type="molecule type" value="Genomic_DNA"/>
</dbReference>
<name>A0A1M6MAA3_9RHOB</name>
<evidence type="ECO:0000313" key="2">
    <source>
        <dbReference type="Proteomes" id="UP000184040"/>
    </source>
</evidence>
<keyword evidence="2" id="KW-1185">Reference proteome</keyword>
<dbReference type="Proteomes" id="UP000184040">
    <property type="component" value="Unassembled WGS sequence"/>
</dbReference>
<evidence type="ECO:0000313" key="1">
    <source>
        <dbReference type="EMBL" id="SHJ80233.1"/>
    </source>
</evidence>